<evidence type="ECO:0000256" key="3">
    <source>
        <dbReference type="PROSITE-ProRule" id="PRU00169"/>
    </source>
</evidence>
<dbReference type="InterPro" id="IPR011006">
    <property type="entry name" value="CheY-like_superfamily"/>
</dbReference>
<dbReference type="InterPro" id="IPR016032">
    <property type="entry name" value="Sig_transdc_resp-reg_C-effctor"/>
</dbReference>
<dbReference type="Gene3D" id="3.40.50.2300">
    <property type="match status" value="1"/>
</dbReference>
<dbReference type="EMBL" id="QKSB01000001">
    <property type="protein sequence ID" value="PZE18280.1"/>
    <property type="molecule type" value="Genomic_DNA"/>
</dbReference>
<evidence type="ECO:0000259" key="5">
    <source>
        <dbReference type="PROSITE" id="PS50110"/>
    </source>
</evidence>
<dbReference type="PROSITE" id="PS50110">
    <property type="entry name" value="RESPONSE_REGULATORY"/>
    <property type="match status" value="1"/>
</dbReference>
<organism evidence="6 7">
    <name type="scientific">Putridiphycobacter roseus</name>
    <dbReference type="NCBI Taxonomy" id="2219161"/>
    <lineage>
        <taxon>Bacteria</taxon>
        <taxon>Pseudomonadati</taxon>
        <taxon>Bacteroidota</taxon>
        <taxon>Flavobacteriia</taxon>
        <taxon>Flavobacteriales</taxon>
        <taxon>Crocinitomicaceae</taxon>
        <taxon>Putridiphycobacter</taxon>
    </lineage>
</organism>
<dbReference type="Pfam" id="PF00072">
    <property type="entry name" value="Response_reg"/>
    <property type="match status" value="1"/>
</dbReference>
<name>A0A2W1N3W8_9FLAO</name>
<dbReference type="Proteomes" id="UP000249248">
    <property type="component" value="Unassembled WGS sequence"/>
</dbReference>
<protein>
    <submittedName>
        <fullName evidence="6">DNA-binding response regulator</fullName>
    </submittedName>
</protein>
<sequence length="204" mass="23167">MNILFADDHHLILSGLQNLLSVKIPNATFLTCDNKTALFSTLSKEKIDILLLDIKFGKDHAKTFINLLIADYPAVKVIMLSSVSDESTILYFNKRTHGYILKTEPFEEITKGIEMVINGQQYISQKTQKILKAFTLPQQLHFTNRELGILKEIMQEKSTNQIAETLNISVKTVEMHKHNIYIKLDVKNITGLVKKVIALGLIEN</sequence>
<dbReference type="PANTHER" id="PTHR45566">
    <property type="entry name" value="HTH-TYPE TRANSCRIPTIONAL REGULATOR YHJB-RELATED"/>
    <property type="match status" value="1"/>
</dbReference>
<evidence type="ECO:0000313" key="7">
    <source>
        <dbReference type="Proteomes" id="UP000249248"/>
    </source>
</evidence>
<evidence type="ECO:0000256" key="1">
    <source>
        <dbReference type="ARBA" id="ARBA00022553"/>
    </source>
</evidence>
<keyword evidence="7" id="KW-1185">Reference proteome</keyword>
<dbReference type="InterPro" id="IPR051015">
    <property type="entry name" value="EvgA-like"/>
</dbReference>
<dbReference type="CDD" id="cd06170">
    <property type="entry name" value="LuxR_C_like"/>
    <property type="match status" value="1"/>
</dbReference>
<dbReference type="InterPro" id="IPR000792">
    <property type="entry name" value="Tscrpt_reg_LuxR_C"/>
</dbReference>
<accession>A0A2W1N3W8</accession>
<reference evidence="6 7" key="1">
    <citation type="submission" date="2018-06" db="EMBL/GenBank/DDBJ databases">
        <title>The draft genome sequence of Crocinitomix sp. SM1701.</title>
        <authorList>
            <person name="Zhang X."/>
        </authorList>
    </citation>
    <scope>NUCLEOTIDE SEQUENCE [LARGE SCALE GENOMIC DNA]</scope>
    <source>
        <strain evidence="6 7">SM1701</strain>
    </source>
</reference>
<evidence type="ECO:0000259" key="4">
    <source>
        <dbReference type="PROSITE" id="PS50043"/>
    </source>
</evidence>
<dbReference type="PRINTS" id="PR00038">
    <property type="entry name" value="HTHLUXR"/>
</dbReference>
<dbReference type="SMART" id="SM00421">
    <property type="entry name" value="HTH_LUXR"/>
    <property type="match status" value="1"/>
</dbReference>
<keyword evidence="1 3" id="KW-0597">Phosphoprotein</keyword>
<feature type="domain" description="Response regulatory" evidence="5">
    <location>
        <begin position="2"/>
        <end position="117"/>
    </location>
</feature>
<dbReference type="RefSeq" id="WP_111061181.1">
    <property type="nucleotide sequence ID" value="NZ_JBHUCU010000007.1"/>
</dbReference>
<gene>
    <name evidence="6" type="ORF">DNU06_00145</name>
</gene>
<dbReference type="GO" id="GO:0003677">
    <property type="term" value="F:DNA binding"/>
    <property type="evidence" value="ECO:0007669"/>
    <property type="project" value="UniProtKB-KW"/>
</dbReference>
<dbReference type="Gene3D" id="1.10.10.10">
    <property type="entry name" value="Winged helix-like DNA-binding domain superfamily/Winged helix DNA-binding domain"/>
    <property type="match status" value="1"/>
</dbReference>
<dbReference type="InterPro" id="IPR036388">
    <property type="entry name" value="WH-like_DNA-bd_sf"/>
</dbReference>
<feature type="domain" description="HTH luxR-type" evidence="4">
    <location>
        <begin position="135"/>
        <end position="200"/>
    </location>
</feature>
<dbReference type="PANTHER" id="PTHR45566:SF1">
    <property type="entry name" value="HTH-TYPE TRANSCRIPTIONAL REGULATOR YHJB-RELATED"/>
    <property type="match status" value="1"/>
</dbReference>
<comment type="caution">
    <text evidence="6">The sequence shown here is derived from an EMBL/GenBank/DDBJ whole genome shotgun (WGS) entry which is preliminary data.</text>
</comment>
<dbReference type="SUPFAM" id="SSF52172">
    <property type="entry name" value="CheY-like"/>
    <property type="match status" value="1"/>
</dbReference>
<dbReference type="SUPFAM" id="SSF46894">
    <property type="entry name" value="C-terminal effector domain of the bipartite response regulators"/>
    <property type="match status" value="1"/>
</dbReference>
<dbReference type="Pfam" id="PF00196">
    <property type="entry name" value="GerE"/>
    <property type="match status" value="1"/>
</dbReference>
<dbReference type="InterPro" id="IPR001789">
    <property type="entry name" value="Sig_transdc_resp-reg_receiver"/>
</dbReference>
<dbReference type="PROSITE" id="PS50043">
    <property type="entry name" value="HTH_LUXR_2"/>
    <property type="match status" value="1"/>
</dbReference>
<keyword evidence="2 6" id="KW-0238">DNA-binding</keyword>
<dbReference type="AlphaFoldDB" id="A0A2W1N3W8"/>
<dbReference type="GO" id="GO:0006355">
    <property type="term" value="P:regulation of DNA-templated transcription"/>
    <property type="evidence" value="ECO:0007669"/>
    <property type="project" value="InterPro"/>
</dbReference>
<feature type="modified residue" description="4-aspartylphosphate" evidence="3">
    <location>
        <position position="53"/>
    </location>
</feature>
<dbReference type="InterPro" id="IPR058245">
    <property type="entry name" value="NreC/VraR/RcsB-like_REC"/>
</dbReference>
<proteinExistence type="predicted"/>
<dbReference type="OrthoDB" id="9795108at2"/>
<dbReference type="CDD" id="cd17535">
    <property type="entry name" value="REC_NarL-like"/>
    <property type="match status" value="1"/>
</dbReference>
<dbReference type="GO" id="GO:0000160">
    <property type="term" value="P:phosphorelay signal transduction system"/>
    <property type="evidence" value="ECO:0007669"/>
    <property type="project" value="InterPro"/>
</dbReference>
<evidence type="ECO:0000313" key="6">
    <source>
        <dbReference type="EMBL" id="PZE18280.1"/>
    </source>
</evidence>
<evidence type="ECO:0000256" key="2">
    <source>
        <dbReference type="ARBA" id="ARBA00023125"/>
    </source>
</evidence>